<dbReference type="EMBL" id="SRSC01000005">
    <property type="protein sequence ID" value="TGU70200.1"/>
    <property type="molecule type" value="Genomic_DNA"/>
</dbReference>
<sequence length="227" mass="24020">MKKRMVAAASMSLGVMALFQAGCATVSKPAAKPAAEPAAAQNAPQPADYEVRALSGKVAESMYVAGYTYLKVEKDGKATWAAVSGDPKVEVGKEVEVKKGMVLKNFTSKSLSRKFDEIIFSDGLVTHDQAPPISMKAIGGKVAETMDAGGYSYARLEKDGKSVWVALPVMQLKVGQEIEIENAMPMNSFSSKSLNRTFDVIYFASGIKGGQPAGGQTMPPGHPPIGK</sequence>
<keyword evidence="1" id="KW-0732">Signal</keyword>
<protein>
    <recommendedName>
        <fullName evidence="4">Lipoprotein</fullName>
    </recommendedName>
</protein>
<evidence type="ECO:0000313" key="3">
    <source>
        <dbReference type="Proteomes" id="UP000306416"/>
    </source>
</evidence>
<accession>A0A4S1CB85</accession>
<organism evidence="2 3">
    <name type="scientific">Geomonas terrae</name>
    <dbReference type="NCBI Taxonomy" id="2562681"/>
    <lineage>
        <taxon>Bacteria</taxon>
        <taxon>Pseudomonadati</taxon>
        <taxon>Thermodesulfobacteriota</taxon>
        <taxon>Desulfuromonadia</taxon>
        <taxon>Geobacterales</taxon>
        <taxon>Geobacteraceae</taxon>
        <taxon>Geomonas</taxon>
    </lineage>
</organism>
<evidence type="ECO:0008006" key="4">
    <source>
        <dbReference type="Google" id="ProtNLM"/>
    </source>
</evidence>
<comment type="caution">
    <text evidence="2">The sequence shown here is derived from an EMBL/GenBank/DDBJ whole genome shotgun (WGS) entry which is preliminary data.</text>
</comment>
<reference evidence="2 3" key="1">
    <citation type="submission" date="2019-04" db="EMBL/GenBank/DDBJ databases">
        <title>Geobacter oryzae sp. nov., ferric-reducing bacteria isolated from paddy soil.</title>
        <authorList>
            <person name="Xu Z."/>
            <person name="Masuda Y."/>
            <person name="Itoh H."/>
            <person name="Senoo K."/>
        </authorList>
    </citation>
    <scope>NUCLEOTIDE SEQUENCE [LARGE SCALE GENOMIC DNA]</scope>
    <source>
        <strain evidence="2 3">Red111</strain>
    </source>
</reference>
<evidence type="ECO:0000256" key="1">
    <source>
        <dbReference type="SAM" id="SignalP"/>
    </source>
</evidence>
<dbReference type="Proteomes" id="UP000306416">
    <property type="component" value="Unassembled WGS sequence"/>
</dbReference>
<dbReference type="RefSeq" id="WP_135872528.1">
    <property type="nucleotide sequence ID" value="NZ_SRSC01000005.1"/>
</dbReference>
<proteinExistence type="predicted"/>
<feature type="chain" id="PRO_5020243331" description="Lipoprotein" evidence="1">
    <location>
        <begin position="22"/>
        <end position="227"/>
    </location>
</feature>
<name>A0A4S1CB85_9BACT</name>
<gene>
    <name evidence="2" type="ORF">E4633_18550</name>
</gene>
<evidence type="ECO:0000313" key="2">
    <source>
        <dbReference type="EMBL" id="TGU70200.1"/>
    </source>
</evidence>
<dbReference type="AlphaFoldDB" id="A0A4S1CB85"/>
<keyword evidence="3" id="KW-1185">Reference proteome</keyword>
<feature type="signal peptide" evidence="1">
    <location>
        <begin position="1"/>
        <end position="21"/>
    </location>
</feature>